<protein>
    <submittedName>
        <fullName evidence="2">Uncharacterized protein</fullName>
    </submittedName>
</protein>
<evidence type="ECO:0000313" key="2">
    <source>
        <dbReference type="EMBL" id="KAK1749724.1"/>
    </source>
</evidence>
<accession>A0AAJ0B117</accession>
<proteinExistence type="predicted"/>
<reference evidence="2" key="1">
    <citation type="submission" date="2023-06" db="EMBL/GenBank/DDBJ databases">
        <title>Genome-scale phylogeny and comparative genomics of the fungal order Sordariales.</title>
        <authorList>
            <consortium name="Lawrence Berkeley National Laboratory"/>
            <person name="Hensen N."/>
            <person name="Bonometti L."/>
            <person name="Westerberg I."/>
            <person name="Brannstrom I.O."/>
            <person name="Guillou S."/>
            <person name="Cros-Aarteil S."/>
            <person name="Calhoun S."/>
            <person name="Haridas S."/>
            <person name="Kuo A."/>
            <person name="Mondo S."/>
            <person name="Pangilinan J."/>
            <person name="Riley R."/>
            <person name="Labutti K."/>
            <person name="Andreopoulos B."/>
            <person name="Lipzen A."/>
            <person name="Chen C."/>
            <person name="Yanf M."/>
            <person name="Daum C."/>
            <person name="Ng V."/>
            <person name="Clum A."/>
            <person name="Steindorff A."/>
            <person name="Ohm R."/>
            <person name="Martin F."/>
            <person name="Silar P."/>
            <person name="Natvig D."/>
            <person name="Lalanne C."/>
            <person name="Gautier V."/>
            <person name="Ament-Velasquez S.L."/>
            <person name="Kruys A."/>
            <person name="Hutchinson M.I."/>
            <person name="Powell A.J."/>
            <person name="Barry K."/>
            <person name="Miller A.N."/>
            <person name="Grigoriev I.V."/>
            <person name="Debuchy R."/>
            <person name="Gladieux P."/>
            <person name="Thoren M.H."/>
            <person name="Johannesson H."/>
        </authorList>
    </citation>
    <scope>NUCLEOTIDE SEQUENCE</scope>
    <source>
        <strain evidence="2">PSN4</strain>
    </source>
</reference>
<organism evidence="2 3">
    <name type="scientific">Echria macrotheca</name>
    <dbReference type="NCBI Taxonomy" id="438768"/>
    <lineage>
        <taxon>Eukaryota</taxon>
        <taxon>Fungi</taxon>
        <taxon>Dikarya</taxon>
        <taxon>Ascomycota</taxon>
        <taxon>Pezizomycotina</taxon>
        <taxon>Sordariomycetes</taxon>
        <taxon>Sordariomycetidae</taxon>
        <taxon>Sordariales</taxon>
        <taxon>Schizotheciaceae</taxon>
        <taxon>Echria</taxon>
    </lineage>
</organism>
<evidence type="ECO:0000256" key="1">
    <source>
        <dbReference type="SAM" id="Phobius"/>
    </source>
</evidence>
<name>A0AAJ0B117_9PEZI</name>
<keyword evidence="1" id="KW-0472">Membrane</keyword>
<dbReference type="AlphaFoldDB" id="A0AAJ0B117"/>
<keyword evidence="1" id="KW-1133">Transmembrane helix</keyword>
<comment type="caution">
    <text evidence="2">The sequence shown here is derived from an EMBL/GenBank/DDBJ whole genome shotgun (WGS) entry which is preliminary data.</text>
</comment>
<sequence length="116" mass="12192">MDDFGFNNFFTSVNAPPQREPLARGIITNRKFAASAGGTAIGSVPTACGIQQTWELVKQARAEKAQPVPQRSDAEILGEKLGKAVRENKGAILGTVAVAAGAALVVSKLSSKKNKR</sequence>
<keyword evidence="1" id="KW-0812">Transmembrane</keyword>
<dbReference type="Proteomes" id="UP001239445">
    <property type="component" value="Unassembled WGS sequence"/>
</dbReference>
<gene>
    <name evidence="2" type="ORF">QBC47DRAFT_395526</name>
</gene>
<keyword evidence="3" id="KW-1185">Reference proteome</keyword>
<dbReference type="EMBL" id="MU839853">
    <property type="protein sequence ID" value="KAK1749724.1"/>
    <property type="molecule type" value="Genomic_DNA"/>
</dbReference>
<evidence type="ECO:0000313" key="3">
    <source>
        <dbReference type="Proteomes" id="UP001239445"/>
    </source>
</evidence>
<feature type="transmembrane region" description="Helical" evidence="1">
    <location>
        <begin position="91"/>
        <end position="110"/>
    </location>
</feature>